<protein>
    <submittedName>
        <fullName evidence="2">Uncharacterized protein</fullName>
    </submittedName>
</protein>
<dbReference type="EMBL" id="HBIR01062332">
    <property type="protein sequence ID" value="CAE0601844.1"/>
    <property type="molecule type" value="Transcribed_RNA"/>
</dbReference>
<feature type="region of interest" description="Disordered" evidence="1">
    <location>
        <begin position="166"/>
        <end position="186"/>
    </location>
</feature>
<evidence type="ECO:0000313" key="2">
    <source>
        <dbReference type="EMBL" id="CAE0601844.1"/>
    </source>
</evidence>
<organism evidence="2">
    <name type="scientific">Emiliania huxleyi</name>
    <name type="common">Coccolithophore</name>
    <name type="synonym">Pontosphaera huxleyi</name>
    <dbReference type="NCBI Taxonomy" id="2903"/>
    <lineage>
        <taxon>Eukaryota</taxon>
        <taxon>Haptista</taxon>
        <taxon>Haptophyta</taxon>
        <taxon>Prymnesiophyceae</taxon>
        <taxon>Isochrysidales</taxon>
        <taxon>Noelaerhabdaceae</taxon>
        <taxon>Emiliania</taxon>
    </lineage>
</organism>
<gene>
    <name evidence="2" type="ORF">EHUX00137_LOCUS48372</name>
</gene>
<proteinExistence type="predicted"/>
<accession>A0A7S3U372</accession>
<evidence type="ECO:0000256" key="1">
    <source>
        <dbReference type="SAM" id="MobiDB-lite"/>
    </source>
</evidence>
<dbReference type="AlphaFoldDB" id="A0A7S3U372"/>
<sequence>MPDIDVARLRCYAFRYADLFEAYCGNSLASCDYAGLKAFHEKHGRAEKRIMRCASSDVACYAMRNPDLSAAWCGGATATGDASQCEWAALLQHYADAGRAEGRPYGCEGDDVRCYATRYPDLLDGGYCGGSLDRCDWRALREHWAASGEQEGRIFGCSPPSPPAPLLASPPPAGSLSPSLAPGGGPPSCRLSRGGLVWVVATPAEAAPLFRHLKTTSCAAGGPFATHRSADGRHMLAISGRGRALAAAAVGYASVLSGASRRRGSVAWMNVGIGAHGSLSAGTLRGLRSVYDSSRGTYASFSAPAAEGVELSLGVSVLRPAEMASLQSRVPSASDAIFDSEAAGFLEVGRLVAPLEQLAALKVVAIRPTATAWPSPTDSAVEMLVEHAWPQVRLVADKMLAALPQEAADRCSGC</sequence>
<reference evidence="2" key="1">
    <citation type="submission" date="2021-01" db="EMBL/GenBank/DDBJ databases">
        <authorList>
            <person name="Corre E."/>
            <person name="Pelletier E."/>
            <person name="Niang G."/>
            <person name="Scheremetjew M."/>
            <person name="Finn R."/>
            <person name="Kale V."/>
            <person name="Holt S."/>
            <person name="Cochrane G."/>
            <person name="Meng A."/>
            <person name="Brown T."/>
            <person name="Cohen L."/>
        </authorList>
    </citation>
    <scope>NUCLEOTIDE SEQUENCE</scope>
    <source>
        <strain evidence="2">379</strain>
    </source>
</reference>
<name>A0A7S3U372_EMIHU</name>